<keyword evidence="6" id="KW-0131">Cell cycle</keyword>
<reference evidence="10 11" key="1">
    <citation type="submission" date="2018-10" db="EMBL/GenBank/DDBJ databases">
        <title>Comparative analysis of microorganisms from saline springs in Andes Mountain Range, Colombia.</title>
        <authorList>
            <person name="Rubin E."/>
        </authorList>
    </citation>
    <scope>NUCLEOTIDE SEQUENCE [LARGE SCALE GENOMIC DNA]</scope>
    <source>
        <strain evidence="10 11">USBA 36</strain>
    </source>
</reference>
<proteinExistence type="predicted"/>
<evidence type="ECO:0000256" key="3">
    <source>
        <dbReference type="ARBA" id="ARBA00022490"/>
    </source>
</evidence>
<dbReference type="EMBL" id="RBIG01000004">
    <property type="protein sequence ID" value="RKQ68153.1"/>
    <property type="molecule type" value="Genomic_DNA"/>
</dbReference>
<dbReference type="PANTHER" id="PTHR34981">
    <property type="entry name" value="CELL DIVISION PROTEIN ZAPA"/>
    <property type="match status" value="1"/>
</dbReference>
<dbReference type="GO" id="GO:0005829">
    <property type="term" value="C:cytosol"/>
    <property type="evidence" value="ECO:0007669"/>
    <property type="project" value="TreeGrafter"/>
</dbReference>
<protein>
    <recommendedName>
        <fullName evidence="2">Cell division protein ZapA</fullName>
    </recommendedName>
    <alternativeName>
        <fullName evidence="9">Z ring-associated protein ZapA</fullName>
    </alternativeName>
</protein>
<evidence type="ECO:0000256" key="6">
    <source>
        <dbReference type="ARBA" id="ARBA00023306"/>
    </source>
</evidence>
<dbReference type="InterPro" id="IPR036192">
    <property type="entry name" value="Cell_div_ZapA-like_sf"/>
</dbReference>
<keyword evidence="4 10" id="KW-0132">Cell division</keyword>
<dbReference type="Proteomes" id="UP000277424">
    <property type="component" value="Unassembled WGS sequence"/>
</dbReference>
<dbReference type="SUPFAM" id="SSF102829">
    <property type="entry name" value="Cell division protein ZapA-like"/>
    <property type="match status" value="1"/>
</dbReference>
<comment type="subunit">
    <text evidence="8">Homodimer. Interacts with FtsZ.</text>
</comment>
<evidence type="ECO:0000256" key="4">
    <source>
        <dbReference type="ARBA" id="ARBA00022618"/>
    </source>
</evidence>
<dbReference type="Gene3D" id="3.30.160.880">
    <property type="entry name" value="Cell division protein ZapA protomer, N-terminal domain"/>
    <property type="match status" value="1"/>
</dbReference>
<dbReference type="OrthoDB" id="9797575at2"/>
<dbReference type="Pfam" id="PF05164">
    <property type="entry name" value="ZapA"/>
    <property type="match status" value="1"/>
</dbReference>
<comment type="subcellular location">
    <subcellularLocation>
        <location evidence="1">Cytoplasm</location>
    </subcellularLocation>
</comment>
<dbReference type="PANTHER" id="PTHR34981:SF1">
    <property type="entry name" value="CELL DIVISION PROTEIN ZAPA"/>
    <property type="match status" value="1"/>
</dbReference>
<evidence type="ECO:0000313" key="11">
    <source>
        <dbReference type="Proteomes" id="UP000277424"/>
    </source>
</evidence>
<evidence type="ECO:0000313" key="10">
    <source>
        <dbReference type="EMBL" id="RKQ68153.1"/>
    </source>
</evidence>
<evidence type="ECO:0000256" key="7">
    <source>
        <dbReference type="ARBA" id="ARBA00024910"/>
    </source>
</evidence>
<dbReference type="RefSeq" id="WP_121221947.1">
    <property type="nucleotide sequence ID" value="NZ_RBIG01000004.1"/>
</dbReference>
<keyword evidence="5" id="KW-0717">Septation</keyword>
<evidence type="ECO:0000256" key="9">
    <source>
        <dbReference type="ARBA" id="ARBA00033158"/>
    </source>
</evidence>
<dbReference type="GO" id="GO:0030428">
    <property type="term" value="C:cell septum"/>
    <property type="evidence" value="ECO:0007669"/>
    <property type="project" value="TreeGrafter"/>
</dbReference>
<dbReference type="InterPro" id="IPR042233">
    <property type="entry name" value="Cell_div_ZapA_N"/>
</dbReference>
<comment type="function">
    <text evidence="7">Activator of cell division through the inhibition of FtsZ GTPase activity, therefore promoting FtsZ assembly into bundles of protofilaments necessary for the formation of the division Z ring. It is recruited early at mid-cell but it is not essential for cell division.</text>
</comment>
<dbReference type="InterPro" id="IPR007838">
    <property type="entry name" value="Cell_div_ZapA-like"/>
</dbReference>
<dbReference type="GO" id="GO:0032153">
    <property type="term" value="C:cell division site"/>
    <property type="evidence" value="ECO:0007669"/>
    <property type="project" value="TreeGrafter"/>
</dbReference>
<accession>A0A420WAZ4</accession>
<evidence type="ECO:0000256" key="8">
    <source>
        <dbReference type="ARBA" id="ARBA00026068"/>
    </source>
</evidence>
<evidence type="ECO:0000256" key="5">
    <source>
        <dbReference type="ARBA" id="ARBA00023210"/>
    </source>
</evidence>
<dbReference type="GO" id="GO:0000921">
    <property type="term" value="P:septin ring assembly"/>
    <property type="evidence" value="ECO:0007669"/>
    <property type="project" value="TreeGrafter"/>
</dbReference>
<comment type="caution">
    <text evidence="10">The sequence shown here is derived from an EMBL/GenBank/DDBJ whole genome shotgun (WGS) entry which is preliminary data.</text>
</comment>
<name>A0A420WAZ4_9PROT</name>
<organism evidence="10 11">
    <name type="scientific">Oceanibaculum indicum</name>
    <dbReference type="NCBI Taxonomy" id="526216"/>
    <lineage>
        <taxon>Bacteria</taxon>
        <taxon>Pseudomonadati</taxon>
        <taxon>Pseudomonadota</taxon>
        <taxon>Alphaproteobacteria</taxon>
        <taxon>Rhodospirillales</taxon>
        <taxon>Oceanibaculaceae</taxon>
        <taxon>Oceanibaculum</taxon>
    </lineage>
</organism>
<sequence length="110" mass="11388">MASVEVSINGRFYRIACEDGQEQRLIRLAGSVDEKVSSLVEQVGQVGDTRLLVMASLLIADELDDAKQGSVIGGGNGAAAPAPAQNQATIAALSALAERIEHIADGLENA</sequence>
<dbReference type="GO" id="GO:0000917">
    <property type="term" value="P:division septum assembly"/>
    <property type="evidence" value="ECO:0007669"/>
    <property type="project" value="UniProtKB-KW"/>
</dbReference>
<evidence type="ECO:0000256" key="1">
    <source>
        <dbReference type="ARBA" id="ARBA00004496"/>
    </source>
</evidence>
<evidence type="ECO:0000256" key="2">
    <source>
        <dbReference type="ARBA" id="ARBA00015195"/>
    </source>
</evidence>
<gene>
    <name evidence="10" type="ORF">BCL74_3472</name>
</gene>
<dbReference type="AlphaFoldDB" id="A0A420WAZ4"/>
<dbReference type="GO" id="GO:0043093">
    <property type="term" value="P:FtsZ-dependent cytokinesis"/>
    <property type="evidence" value="ECO:0007669"/>
    <property type="project" value="TreeGrafter"/>
</dbReference>
<keyword evidence="3" id="KW-0963">Cytoplasm</keyword>